<feature type="domain" description="PX" evidence="3">
    <location>
        <begin position="220"/>
        <end position="397"/>
    </location>
</feature>
<evidence type="ECO:0000256" key="2">
    <source>
        <dbReference type="SAM" id="MobiDB-lite"/>
    </source>
</evidence>
<evidence type="ECO:0000313" key="4">
    <source>
        <dbReference type="EMBL" id="QPG73872.1"/>
    </source>
</evidence>
<evidence type="ECO:0000259" key="3">
    <source>
        <dbReference type="PROSITE" id="PS50195"/>
    </source>
</evidence>
<dbReference type="EMBL" id="CP064812">
    <property type="protein sequence ID" value="QPG73872.1"/>
    <property type="molecule type" value="Genomic_DNA"/>
</dbReference>
<keyword evidence="5" id="KW-1185">Reference proteome</keyword>
<dbReference type="InterPro" id="IPR024554">
    <property type="entry name" value="LEC1-like_C"/>
</dbReference>
<dbReference type="Pfam" id="PF00787">
    <property type="entry name" value="PX"/>
    <property type="match status" value="1"/>
</dbReference>
<proteinExistence type="predicted"/>
<dbReference type="KEGG" id="bnn:FOA43_001187"/>
<keyword evidence="1" id="KW-0175">Coiled coil</keyword>
<name>A0A875S190_EENNA</name>
<feature type="coiled-coil region" evidence="1">
    <location>
        <begin position="555"/>
        <end position="582"/>
    </location>
</feature>
<dbReference type="Proteomes" id="UP000662931">
    <property type="component" value="Chromosome 1"/>
</dbReference>
<dbReference type="InterPro" id="IPR024555">
    <property type="entry name" value="PX-associated"/>
</dbReference>
<dbReference type="PANTHER" id="PTHR47185:SF1">
    <property type="entry name" value="PX DOMAIN-CONTAINING PROTEIN YPR097W"/>
    <property type="match status" value="1"/>
</dbReference>
<sequence>MTLSKDGGPLNPTQQHYLKKELLNIEIITEFNKLSPTYNDTTGLRRFGPPFKCYDPKNAAINSEQLRYSMSSEQIEMYNEQFPILRFFLNQYVAGFPFIKMHLKKLGSTTEDQSFFWDKIQVLFEVWKSKRISNSNDRGELSRRQLALYKTKSLMLMLFNSAIRCTGDDIYFGTDSTERNAYKKLQKLIGDGKSKEVDNESDLESLNNFDESQYIDGLDINVAGVCKLDDTAVGLTKSHYIFLLRVRDEETDKEWYVKRRYSDFAQFHKQIRLTYAGNNIPYLPIKDKSRSSYTEEIDEEDETNSITSSVLSSAVSQESANTSTSISVMERSFLKTFGLQSSRTEVSESSSTKLAVTFPRENLRVSLRGYLRSLSGIEVVRQSPEFMKFLGESPELLTESELLDIRARERLDYLVNLQHLKFQRETIKVVKRIEKSMTDLKEEVVNSGMEYVFEQLRTHETIESLTPPFKALVQLIELEVASTEYELLIGSDSARDTFRSVKRMHTLFPYKMIATIMRFTNPLQVAKKMIDIFTYQMPHIFRKGRRQSLLQLFFTGMLNDDVKKAEKDIEQAREKFEEGTNANPEYTSVLRKIEEYFEVSDNMVLQIKKKAEYFGMDLLMSLLLEEGLKTPIPDRISAELIESYKLQKAKKSKHSSDTTLYRMAEIYFQFQIKKSDRSMLIELWEGTEMMAVTKEVFAIFFEPLIALFKKAELYRYIPIFAKYMSELIGLVEQYQRDYSKFNQTDIVASFMALEDKYAQYGYEFLHNLYLKDLATVDEDERVFDGIARWLDGFVKLLQFTKENGDHLGVSIDMNELLLSTVKKEEDRERIVFRVDEIIAGIEKKKQYYYEKMKAEGTENIQIGLDNDDNDYLKKHRNEKLTKNWDKINSRVIRLTNKLGESGDKPGENRGGGVYGVIGLNDADIQEMNLDLMEDEKYDATENPVSIRQSRRGSEFLLAYRKANSEGRLESDADYKNLQEWEDTKYREDLGKLADTFRKRIYEVLKQFQG</sequence>
<dbReference type="PANTHER" id="PTHR47185">
    <property type="entry name" value="PX DOMAIN-CONTAINING PROTEIN YPR097W"/>
    <property type="match status" value="1"/>
</dbReference>
<accession>A0A875S190</accession>
<dbReference type="InterPro" id="IPR047168">
    <property type="entry name" value="LEC1-like"/>
</dbReference>
<dbReference type="Gene3D" id="3.30.1520.10">
    <property type="entry name" value="Phox-like domain"/>
    <property type="match status" value="1"/>
</dbReference>
<dbReference type="GeneID" id="62194588"/>
<protein>
    <recommendedName>
        <fullName evidence="3">PX domain-containing protein</fullName>
    </recommendedName>
</protein>
<dbReference type="RefSeq" id="XP_038777437.1">
    <property type="nucleotide sequence ID" value="XM_038921509.1"/>
</dbReference>
<dbReference type="Pfam" id="PF12825">
    <property type="entry name" value="DUF3818"/>
    <property type="match status" value="1"/>
</dbReference>
<gene>
    <name evidence="4" type="ORF">FOA43_001187</name>
</gene>
<dbReference type="PROSITE" id="PS50195">
    <property type="entry name" value="PX"/>
    <property type="match status" value="1"/>
</dbReference>
<dbReference type="OrthoDB" id="2117459at2759"/>
<evidence type="ECO:0000256" key="1">
    <source>
        <dbReference type="SAM" id="Coils"/>
    </source>
</evidence>
<dbReference type="AlphaFoldDB" id="A0A875S190"/>
<dbReference type="SMART" id="SM00312">
    <property type="entry name" value="PX"/>
    <property type="match status" value="1"/>
</dbReference>
<reference evidence="4" key="1">
    <citation type="submission" date="2020-10" db="EMBL/GenBank/DDBJ databases">
        <authorList>
            <person name="Roach M.J.R."/>
        </authorList>
    </citation>
    <scope>NUCLEOTIDE SEQUENCE</scope>
    <source>
        <strain evidence="4">CBS 1945</strain>
    </source>
</reference>
<dbReference type="GO" id="GO:0035091">
    <property type="term" value="F:phosphatidylinositol binding"/>
    <property type="evidence" value="ECO:0007669"/>
    <property type="project" value="InterPro"/>
</dbReference>
<dbReference type="Pfam" id="PF12828">
    <property type="entry name" value="PXB"/>
    <property type="match status" value="1"/>
</dbReference>
<organism evidence="4 5">
    <name type="scientific">Eeniella nana</name>
    <name type="common">Yeast</name>
    <name type="synonym">Brettanomyces nanus</name>
    <dbReference type="NCBI Taxonomy" id="13502"/>
    <lineage>
        <taxon>Eukaryota</taxon>
        <taxon>Fungi</taxon>
        <taxon>Dikarya</taxon>
        <taxon>Ascomycota</taxon>
        <taxon>Saccharomycotina</taxon>
        <taxon>Pichiomycetes</taxon>
        <taxon>Pichiales</taxon>
        <taxon>Pichiaceae</taxon>
        <taxon>Brettanomyces</taxon>
    </lineage>
</organism>
<dbReference type="InterPro" id="IPR036871">
    <property type="entry name" value="PX_dom_sf"/>
</dbReference>
<feature type="region of interest" description="Disordered" evidence="2">
    <location>
        <begin position="291"/>
        <end position="311"/>
    </location>
</feature>
<evidence type="ECO:0000313" key="5">
    <source>
        <dbReference type="Proteomes" id="UP000662931"/>
    </source>
</evidence>
<dbReference type="SUPFAM" id="SSF64268">
    <property type="entry name" value="PX domain"/>
    <property type="match status" value="1"/>
</dbReference>
<dbReference type="InterPro" id="IPR001683">
    <property type="entry name" value="PX_dom"/>
</dbReference>